<dbReference type="Pfam" id="PF13563">
    <property type="entry name" value="2_5_RNA_ligase2"/>
    <property type="match status" value="1"/>
</dbReference>
<proteinExistence type="predicted"/>
<gene>
    <name evidence="1" type="ORF">GCM10011372_07280</name>
</gene>
<dbReference type="InterPro" id="IPR009097">
    <property type="entry name" value="Cyclic_Pdiesterase"/>
</dbReference>
<evidence type="ECO:0000313" key="1">
    <source>
        <dbReference type="EMBL" id="GGJ71838.1"/>
    </source>
</evidence>
<accession>A0A917UP58</accession>
<evidence type="ECO:0000313" key="2">
    <source>
        <dbReference type="Proteomes" id="UP000636956"/>
    </source>
</evidence>
<keyword evidence="2" id="KW-1185">Reference proteome</keyword>
<protein>
    <recommendedName>
        <fullName evidence="3">2'-5' RNA ligase family protein</fullName>
    </recommendedName>
</protein>
<dbReference type="Gene3D" id="3.90.1140.10">
    <property type="entry name" value="Cyclic phosphodiesterase"/>
    <property type="match status" value="1"/>
</dbReference>
<comment type="caution">
    <text evidence="1">The sequence shown here is derived from an EMBL/GenBank/DDBJ whole genome shotgun (WGS) entry which is preliminary data.</text>
</comment>
<dbReference type="AlphaFoldDB" id="A0A917UP58"/>
<dbReference type="EMBL" id="BMMD01000002">
    <property type="protein sequence ID" value="GGJ71838.1"/>
    <property type="molecule type" value="Genomic_DNA"/>
</dbReference>
<sequence length="177" mass="19101">MTRFVVVLPIEPLVVNAEFTVAQWPLHVTLVEPFETDVEVDTLDAALAPVAAATRPIPADVAEDAMFGPRRNILVSLVRDDGDALPALRAVAMTALRERAVDLGHTRTDYRPHVTAKGHGRVHEGDRLLLDTMALVRLRPPETSHHGRIVGSWRMGEAAGEAAGASVAEADARRPAT</sequence>
<organism evidence="1 2">
    <name type="scientific">Agromyces bauzanensis</name>
    <dbReference type="NCBI Taxonomy" id="1308924"/>
    <lineage>
        <taxon>Bacteria</taxon>
        <taxon>Bacillati</taxon>
        <taxon>Actinomycetota</taxon>
        <taxon>Actinomycetes</taxon>
        <taxon>Micrococcales</taxon>
        <taxon>Microbacteriaceae</taxon>
        <taxon>Agromyces</taxon>
    </lineage>
</organism>
<reference evidence="1" key="1">
    <citation type="journal article" date="2014" name="Int. J. Syst. Evol. Microbiol.">
        <title>Complete genome sequence of Corynebacterium casei LMG S-19264T (=DSM 44701T), isolated from a smear-ripened cheese.</title>
        <authorList>
            <consortium name="US DOE Joint Genome Institute (JGI-PGF)"/>
            <person name="Walter F."/>
            <person name="Albersmeier A."/>
            <person name="Kalinowski J."/>
            <person name="Ruckert C."/>
        </authorList>
    </citation>
    <scope>NUCLEOTIDE SEQUENCE</scope>
    <source>
        <strain evidence="1">CGMCC 1.8984</strain>
    </source>
</reference>
<dbReference type="RefSeq" id="WP_188742064.1">
    <property type="nucleotide sequence ID" value="NZ_BAABFW010000003.1"/>
</dbReference>
<dbReference type="SUPFAM" id="SSF55144">
    <property type="entry name" value="LigT-like"/>
    <property type="match status" value="1"/>
</dbReference>
<dbReference type="Proteomes" id="UP000636956">
    <property type="component" value="Unassembled WGS sequence"/>
</dbReference>
<reference evidence="1" key="2">
    <citation type="submission" date="2020-09" db="EMBL/GenBank/DDBJ databases">
        <authorList>
            <person name="Sun Q."/>
            <person name="Zhou Y."/>
        </authorList>
    </citation>
    <scope>NUCLEOTIDE SEQUENCE</scope>
    <source>
        <strain evidence="1">CGMCC 1.8984</strain>
    </source>
</reference>
<evidence type="ECO:0008006" key="3">
    <source>
        <dbReference type="Google" id="ProtNLM"/>
    </source>
</evidence>
<name>A0A917UP58_9MICO</name>